<dbReference type="PANTHER" id="PTHR33376">
    <property type="match status" value="1"/>
</dbReference>
<dbReference type="EMBL" id="CASHTH010001137">
    <property type="protein sequence ID" value="CAI8011951.1"/>
    <property type="molecule type" value="Genomic_DNA"/>
</dbReference>
<dbReference type="Gene3D" id="3.40.190.170">
    <property type="entry name" value="Bacterial extracellular solute-binding protein, family 7"/>
    <property type="match status" value="1"/>
</dbReference>
<evidence type="ECO:0000313" key="4">
    <source>
        <dbReference type="Proteomes" id="UP001174909"/>
    </source>
</evidence>
<keyword evidence="4" id="KW-1185">Reference proteome</keyword>
<accession>A0AA35WC92</accession>
<dbReference type="GO" id="GO:0055085">
    <property type="term" value="P:transmembrane transport"/>
    <property type="evidence" value="ECO:0007669"/>
    <property type="project" value="InterPro"/>
</dbReference>
<dbReference type="Proteomes" id="UP001174909">
    <property type="component" value="Unassembled WGS sequence"/>
</dbReference>
<evidence type="ECO:0000256" key="1">
    <source>
        <dbReference type="ARBA" id="ARBA00022729"/>
    </source>
</evidence>
<dbReference type="InterPro" id="IPR018389">
    <property type="entry name" value="DctP_fam"/>
</dbReference>
<dbReference type="AlphaFoldDB" id="A0AA35WC92"/>
<sequence length="384" mass="41769">MVKLLLVGLIGMLIGVFAACGGNGDSGNVGGQTAPATQATAATASEAASTSSTEANEPEFSIQYTAITRTHPTFEAMERFVQRVDERTDGRVEINMNSYPELGIAGPDTLGLLKNGTLSFAMIYSGYVAGEFPLIEMGELWGVYPDAETQGKVIRAVREDEVRMMREEFNSQVILYEFFENQFIFSKTPVNTVEDLEGLKVRSHSASLSDLLDGLNMDAQFVAFSEVYVALERGILDAGVTAGSAGFGQRWYEVTDYLVGPIEARGHVILAMNLDQWNKLPEDIQQILLEEGQKTEEETWNGTESWTRDSIDANVAAGMEYVDFSPEIREAIGQIAMERVLPNWVKRIGGPNTVTAAIFNDKVAPLVGVTIDPDGTAKLTSAAP</sequence>
<feature type="signal peptide" evidence="2">
    <location>
        <begin position="1"/>
        <end position="18"/>
    </location>
</feature>
<gene>
    <name evidence="3" type="ORF">GBAR_LOCUS7670</name>
</gene>
<comment type="caution">
    <text evidence="3">The sequence shown here is derived from an EMBL/GenBank/DDBJ whole genome shotgun (WGS) entry which is preliminary data.</text>
</comment>
<reference evidence="3" key="1">
    <citation type="submission" date="2023-03" db="EMBL/GenBank/DDBJ databases">
        <authorList>
            <person name="Steffen K."/>
            <person name="Cardenas P."/>
        </authorList>
    </citation>
    <scope>NUCLEOTIDE SEQUENCE</scope>
</reference>
<evidence type="ECO:0000313" key="3">
    <source>
        <dbReference type="EMBL" id="CAI8011951.1"/>
    </source>
</evidence>
<keyword evidence="1 2" id="KW-0732">Signal</keyword>
<organism evidence="3 4">
    <name type="scientific">Geodia barretti</name>
    <name type="common">Barrett's horny sponge</name>
    <dbReference type="NCBI Taxonomy" id="519541"/>
    <lineage>
        <taxon>Eukaryota</taxon>
        <taxon>Metazoa</taxon>
        <taxon>Porifera</taxon>
        <taxon>Demospongiae</taxon>
        <taxon>Heteroscleromorpha</taxon>
        <taxon>Tetractinellida</taxon>
        <taxon>Astrophorina</taxon>
        <taxon>Geodiidae</taxon>
        <taxon>Geodia</taxon>
    </lineage>
</organism>
<proteinExistence type="predicted"/>
<protein>
    <submittedName>
        <fullName evidence="3">Isethionate-binding periplasmic protein DctP</fullName>
    </submittedName>
</protein>
<dbReference type="InterPro" id="IPR038404">
    <property type="entry name" value="TRAP_DctP_sf"/>
</dbReference>
<dbReference type="PANTHER" id="PTHR33376:SF5">
    <property type="entry name" value="EXTRACYTOPLASMIC SOLUTE RECEPTOR PROTEIN"/>
    <property type="match status" value="1"/>
</dbReference>
<dbReference type="NCBIfam" id="NF037995">
    <property type="entry name" value="TRAP_S1"/>
    <property type="match status" value="1"/>
</dbReference>
<name>A0AA35WC92_GEOBA</name>
<evidence type="ECO:0000256" key="2">
    <source>
        <dbReference type="SAM" id="SignalP"/>
    </source>
</evidence>
<dbReference type="Pfam" id="PF03480">
    <property type="entry name" value="DctP"/>
    <property type="match status" value="1"/>
</dbReference>
<feature type="chain" id="PRO_5041350920" evidence="2">
    <location>
        <begin position="19"/>
        <end position="384"/>
    </location>
</feature>
<dbReference type="PROSITE" id="PS51257">
    <property type="entry name" value="PROKAR_LIPOPROTEIN"/>
    <property type="match status" value="1"/>
</dbReference>